<comment type="caution">
    <text evidence="1">The sequence shown here is derived from an EMBL/GenBank/DDBJ whole genome shotgun (WGS) entry which is preliminary data.</text>
</comment>
<accession>A0AAV9FA18</accession>
<keyword evidence="2" id="KW-1185">Reference proteome</keyword>
<organism evidence="1 2">
    <name type="scientific">Acorus calamus</name>
    <name type="common">Sweet flag</name>
    <dbReference type="NCBI Taxonomy" id="4465"/>
    <lineage>
        <taxon>Eukaryota</taxon>
        <taxon>Viridiplantae</taxon>
        <taxon>Streptophyta</taxon>
        <taxon>Embryophyta</taxon>
        <taxon>Tracheophyta</taxon>
        <taxon>Spermatophyta</taxon>
        <taxon>Magnoliopsida</taxon>
        <taxon>Liliopsida</taxon>
        <taxon>Acoraceae</taxon>
        <taxon>Acorus</taxon>
    </lineage>
</organism>
<reference evidence="1" key="1">
    <citation type="journal article" date="2023" name="Nat. Commun.">
        <title>Diploid and tetraploid genomes of Acorus and the evolution of monocots.</title>
        <authorList>
            <person name="Ma L."/>
            <person name="Liu K.W."/>
            <person name="Li Z."/>
            <person name="Hsiao Y.Y."/>
            <person name="Qi Y."/>
            <person name="Fu T."/>
            <person name="Tang G.D."/>
            <person name="Zhang D."/>
            <person name="Sun W.H."/>
            <person name="Liu D.K."/>
            <person name="Li Y."/>
            <person name="Chen G.Z."/>
            <person name="Liu X.D."/>
            <person name="Liao X.Y."/>
            <person name="Jiang Y.T."/>
            <person name="Yu X."/>
            <person name="Hao Y."/>
            <person name="Huang J."/>
            <person name="Zhao X.W."/>
            <person name="Ke S."/>
            <person name="Chen Y.Y."/>
            <person name="Wu W.L."/>
            <person name="Hsu J.L."/>
            <person name="Lin Y.F."/>
            <person name="Huang M.D."/>
            <person name="Li C.Y."/>
            <person name="Huang L."/>
            <person name="Wang Z.W."/>
            <person name="Zhao X."/>
            <person name="Zhong W.Y."/>
            <person name="Peng D.H."/>
            <person name="Ahmad S."/>
            <person name="Lan S."/>
            <person name="Zhang J.S."/>
            <person name="Tsai W.C."/>
            <person name="Van de Peer Y."/>
            <person name="Liu Z.J."/>
        </authorList>
    </citation>
    <scope>NUCLEOTIDE SEQUENCE</scope>
    <source>
        <strain evidence="1">CP</strain>
    </source>
</reference>
<evidence type="ECO:0000313" key="2">
    <source>
        <dbReference type="Proteomes" id="UP001180020"/>
    </source>
</evidence>
<name>A0AAV9FA18_ACOCL</name>
<dbReference type="Proteomes" id="UP001180020">
    <property type="component" value="Unassembled WGS sequence"/>
</dbReference>
<dbReference type="InterPro" id="IPR046848">
    <property type="entry name" value="E_motif"/>
</dbReference>
<gene>
    <name evidence="1" type="primary">PCMP-E46</name>
    <name evidence="1" type="ORF">QJS10_CPA03g00337</name>
</gene>
<dbReference type="Pfam" id="PF20431">
    <property type="entry name" value="E_motif"/>
    <property type="match status" value="1"/>
</dbReference>
<dbReference type="Pfam" id="PF20430">
    <property type="entry name" value="Eplus_motif"/>
    <property type="match status" value="1"/>
</dbReference>
<sequence length="73" mass="8352">MWSDVADVRKLMRSRGVKKEPGWSWIEIRDTVSVFVVGDQSHPWRDSIYEILDSLTANADMVDDISELDAITV</sequence>
<proteinExistence type="predicted"/>
<reference evidence="1" key="2">
    <citation type="submission" date="2023-06" db="EMBL/GenBank/DDBJ databases">
        <authorList>
            <person name="Ma L."/>
            <person name="Liu K.-W."/>
            <person name="Li Z."/>
            <person name="Hsiao Y.-Y."/>
            <person name="Qi Y."/>
            <person name="Fu T."/>
            <person name="Tang G."/>
            <person name="Zhang D."/>
            <person name="Sun W.-H."/>
            <person name="Liu D.-K."/>
            <person name="Li Y."/>
            <person name="Chen G.-Z."/>
            <person name="Liu X.-D."/>
            <person name="Liao X.-Y."/>
            <person name="Jiang Y.-T."/>
            <person name="Yu X."/>
            <person name="Hao Y."/>
            <person name="Huang J."/>
            <person name="Zhao X.-W."/>
            <person name="Ke S."/>
            <person name="Chen Y.-Y."/>
            <person name="Wu W.-L."/>
            <person name="Hsu J.-L."/>
            <person name="Lin Y.-F."/>
            <person name="Huang M.-D."/>
            <person name="Li C.-Y."/>
            <person name="Huang L."/>
            <person name="Wang Z.-W."/>
            <person name="Zhao X."/>
            <person name="Zhong W.-Y."/>
            <person name="Peng D.-H."/>
            <person name="Ahmad S."/>
            <person name="Lan S."/>
            <person name="Zhang J.-S."/>
            <person name="Tsai W.-C."/>
            <person name="Van De Peer Y."/>
            <person name="Liu Z.-J."/>
        </authorList>
    </citation>
    <scope>NUCLEOTIDE SEQUENCE</scope>
    <source>
        <strain evidence="1">CP</strain>
        <tissue evidence="1">Leaves</tissue>
    </source>
</reference>
<dbReference type="AlphaFoldDB" id="A0AAV9FA18"/>
<dbReference type="InterPro" id="IPR046849">
    <property type="entry name" value="E2_motif"/>
</dbReference>
<dbReference type="EMBL" id="JAUJYO010000003">
    <property type="protein sequence ID" value="KAK1322291.1"/>
    <property type="molecule type" value="Genomic_DNA"/>
</dbReference>
<evidence type="ECO:0000313" key="1">
    <source>
        <dbReference type="EMBL" id="KAK1322291.1"/>
    </source>
</evidence>
<protein>
    <submittedName>
        <fullName evidence="1">Pentatricopeptide repeat-containing protein</fullName>
    </submittedName>
</protein>